<dbReference type="RefSeq" id="WP_147035255.1">
    <property type="nucleotide sequence ID" value="NZ_JACIDB010000004.1"/>
</dbReference>
<organism evidence="1 2">
    <name type="scientific">Sphingomonas aquatilis</name>
    <dbReference type="NCBI Taxonomy" id="93063"/>
    <lineage>
        <taxon>Bacteria</taxon>
        <taxon>Pseudomonadati</taxon>
        <taxon>Pseudomonadota</taxon>
        <taxon>Alphaproteobacteria</taxon>
        <taxon>Sphingomonadales</taxon>
        <taxon>Sphingomonadaceae</taxon>
        <taxon>Sphingomonas</taxon>
    </lineage>
</organism>
<reference evidence="1 2" key="1">
    <citation type="submission" date="2020-08" db="EMBL/GenBank/DDBJ databases">
        <title>Genomic Encyclopedia of Type Strains, Phase IV (KMG-IV): sequencing the most valuable type-strain genomes for metagenomic binning, comparative biology and taxonomic classification.</title>
        <authorList>
            <person name="Goeker M."/>
        </authorList>
    </citation>
    <scope>NUCLEOTIDE SEQUENCE [LARGE SCALE GENOMIC DNA]</scope>
    <source>
        <strain evidence="1 2">DSM 15581</strain>
    </source>
</reference>
<protein>
    <submittedName>
        <fullName evidence="1">Uncharacterized protein</fullName>
    </submittedName>
</protein>
<accession>A0AAW3TTU7</accession>
<keyword evidence="2" id="KW-1185">Reference proteome</keyword>
<dbReference type="AlphaFoldDB" id="A0AAW3TTU7"/>
<dbReference type="Proteomes" id="UP000528945">
    <property type="component" value="Unassembled WGS sequence"/>
</dbReference>
<name>A0AAW3TTU7_9SPHN</name>
<evidence type="ECO:0000313" key="1">
    <source>
        <dbReference type="EMBL" id="MBB3876111.1"/>
    </source>
</evidence>
<gene>
    <name evidence="1" type="ORF">GGR47_002357</name>
</gene>
<comment type="caution">
    <text evidence="1">The sequence shown here is derived from an EMBL/GenBank/DDBJ whole genome shotgun (WGS) entry which is preliminary data.</text>
</comment>
<dbReference type="EMBL" id="JACIDB010000004">
    <property type="protein sequence ID" value="MBB3876111.1"/>
    <property type="molecule type" value="Genomic_DNA"/>
</dbReference>
<sequence>MTALRKTTETAKVIPIRPDPALADAYRRSITIHYPNSDEFTINTRVELMALRDRACSALRRCGPEAEPILAEAARISTLAALAGVDTRQLAFMRVAVESLIFAADMMRRSQA</sequence>
<proteinExistence type="predicted"/>
<evidence type="ECO:0000313" key="2">
    <source>
        <dbReference type="Proteomes" id="UP000528945"/>
    </source>
</evidence>